<feature type="signal peptide" evidence="3">
    <location>
        <begin position="1"/>
        <end position="24"/>
    </location>
</feature>
<dbReference type="Gene3D" id="2.60.40.10">
    <property type="entry name" value="Immunoglobulins"/>
    <property type="match status" value="1"/>
</dbReference>
<feature type="chain" id="PRO_5019403628" description="Histidine kinase/HSP90-like ATPase domain-containing protein" evidence="3">
    <location>
        <begin position="25"/>
        <end position="1066"/>
    </location>
</feature>
<dbReference type="PANTHER" id="PTHR34220">
    <property type="entry name" value="SENSOR HISTIDINE KINASE YPDA"/>
    <property type="match status" value="1"/>
</dbReference>
<dbReference type="InterPro" id="IPR011047">
    <property type="entry name" value="Quinoprotein_ADH-like_sf"/>
</dbReference>
<dbReference type="InterPro" id="IPR011110">
    <property type="entry name" value="Reg_prop"/>
</dbReference>
<dbReference type="Pfam" id="PF07494">
    <property type="entry name" value="Reg_prop"/>
    <property type="match status" value="2"/>
</dbReference>
<dbReference type="SUPFAM" id="SSF55874">
    <property type="entry name" value="ATPase domain of HSP90 chaperone/DNA topoisomerase II/histidine kinase"/>
    <property type="match status" value="1"/>
</dbReference>
<keyword evidence="6" id="KW-1185">Reference proteome</keyword>
<keyword evidence="2" id="KW-0472">Membrane</keyword>
<dbReference type="AlphaFoldDB" id="A0A420W0W2"/>
<dbReference type="SMART" id="SM00387">
    <property type="entry name" value="HATPase_c"/>
    <property type="match status" value="1"/>
</dbReference>
<dbReference type="RefSeq" id="WP_121123351.1">
    <property type="nucleotide sequence ID" value="NZ_RBWS01000006.1"/>
</dbReference>
<keyword evidence="1" id="KW-0175">Coiled coil</keyword>
<dbReference type="Gene3D" id="2.130.10.10">
    <property type="entry name" value="YVTN repeat-like/Quinoprotein amine dehydrogenase"/>
    <property type="match status" value="2"/>
</dbReference>
<evidence type="ECO:0000259" key="4">
    <source>
        <dbReference type="SMART" id="SM00387"/>
    </source>
</evidence>
<keyword evidence="3" id="KW-0732">Signal</keyword>
<keyword evidence="2" id="KW-1133">Transmembrane helix</keyword>
<dbReference type="InterPro" id="IPR011123">
    <property type="entry name" value="Y_Y_Y"/>
</dbReference>
<evidence type="ECO:0000313" key="5">
    <source>
        <dbReference type="EMBL" id="RKO72206.1"/>
    </source>
</evidence>
<dbReference type="EMBL" id="RBWS01000006">
    <property type="protein sequence ID" value="RKO72206.1"/>
    <property type="molecule type" value="Genomic_DNA"/>
</dbReference>
<protein>
    <recommendedName>
        <fullName evidence="4">Histidine kinase/HSP90-like ATPase domain-containing protein</fullName>
    </recommendedName>
</protein>
<reference evidence="5 6" key="1">
    <citation type="submission" date="2018-10" db="EMBL/GenBank/DDBJ databases">
        <title>Sphingobacterium sp. M05W1-28.</title>
        <authorList>
            <person name="Cai H."/>
        </authorList>
    </citation>
    <scope>NUCLEOTIDE SEQUENCE [LARGE SCALE GENOMIC DNA]</scope>
    <source>
        <strain evidence="5 6">M05W1-28</strain>
    </source>
</reference>
<dbReference type="InterPro" id="IPR010559">
    <property type="entry name" value="Sig_transdc_His_kin_internal"/>
</dbReference>
<dbReference type="InterPro" id="IPR050640">
    <property type="entry name" value="Bact_2-comp_sensor_kinase"/>
</dbReference>
<comment type="caution">
    <text evidence="5">The sequence shown here is derived from an EMBL/GenBank/DDBJ whole genome shotgun (WGS) entry which is preliminary data.</text>
</comment>
<organism evidence="5 6">
    <name type="scientific">Sphingobacterium puteale</name>
    <dbReference type="NCBI Taxonomy" id="2420510"/>
    <lineage>
        <taxon>Bacteria</taxon>
        <taxon>Pseudomonadati</taxon>
        <taxon>Bacteroidota</taxon>
        <taxon>Sphingobacteriia</taxon>
        <taxon>Sphingobacteriales</taxon>
        <taxon>Sphingobacteriaceae</taxon>
        <taxon>Sphingobacterium</taxon>
    </lineage>
</organism>
<proteinExistence type="predicted"/>
<dbReference type="InterPro" id="IPR036890">
    <property type="entry name" value="HATPase_C_sf"/>
</dbReference>
<dbReference type="SUPFAM" id="SSF63829">
    <property type="entry name" value="Calcium-dependent phosphotriesterase"/>
    <property type="match status" value="1"/>
</dbReference>
<evidence type="ECO:0000256" key="1">
    <source>
        <dbReference type="SAM" id="Coils"/>
    </source>
</evidence>
<dbReference type="Pfam" id="PF06580">
    <property type="entry name" value="His_kinase"/>
    <property type="match status" value="1"/>
</dbReference>
<dbReference type="InterPro" id="IPR013783">
    <property type="entry name" value="Ig-like_fold"/>
</dbReference>
<dbReference type="Proteomes" id="UP000282423">
    <property type="component" value="Unassembled WGS sequence"/>
</dbReference>
<evidence type="ECO:0000313" key="6">
    <source>
        <dbReference type="Proteomes" id="UP000282423"/>
    </source>
</evidence>
<accession>A0A420W0W2</accession>
<dbReference type="GO" id="GO:0000155">
    <property type="term" value="F:phosphorelay sensor kinase activity"/>
    <property type="evidence" value="ECO:0007669"/>
    <property type="project" value="InterPro"/>
</dbReference>
<feature type="coiled-coil region" evidence="1">
    <location>
        <begin position="817"/>
        <end position="844"/>
    </location>
</feature>
<sequence>MRLRFFIFCWSIALMLLSTSRAQHRTYNLIHFSAESGLPSNEVRGLATDAQGIVWISTNKGLAFYDGKQIHHIPFNQLGLGFTNDLGKIAIDAHGRIWMATDNQGLLCYDKRKPLDKSITYYPVRLDQSILKNELYEVFASKSGLIYFGGQEMDLQVLDPNTQKIKRVVFPLSKKDGALNIYCIREDSRGILWIGTRYEGFFSYDPRSGSIKNFNLNQPDENAVSSFVFRKNEIYSMYYDHDLVKYMPKNGSLKANLLGEQKCKEFYDNAYPAMIFDPNRDEIIAGHVSKGITVYKPETGQQQQIKWSELCPKCELPIKVNVMLKTNNGYWLGTTNGLFWYEESMNKVNQLVPADKEPIIDVFKIGNNLWYRTAYNFGLLSTDLKKKLSTFSLNGIKMSQINVIDGVIYFSSFYNGLFYFDTAQKQAIRPLKIIGNKFGFDFGDCNTVLKDTIDSKLFLWIGTWNNGLYRYDLSNKTIVRYDKSKGLPSNKIVNMGRDNDQSIWLGMDGHGLIQLLDKKKFRWRQFVQLKEHGGLPSNKVIAFSPGHRDTLWCSTGASGLSAITKKNNTVFIQYYPDKNDFPHNFVNDIKRDQLGRLWLRSNDGLMVFDPSTKSFVQLAHGKGIIPPLPVKTYAVSLVDNDLIFCTSNGLLRTGLKNLNFKSAVLEKPLFSKFHIANKDYSHLLFHGPTVELRPEENSFAIDISHPDAALREYIFAYRLKDVDPDWVVGKEDPQAVYNNLPGGNYIFEAKLGDKYGQWSPEIARLNIQLQSKWFETVWFKTLVLLTGIGIVIGVFLFRLRQQKKINEIQLAYTDRLQDELAANERKIKEQAKILEIEKEEKLEADFRKKLIESELKAIRSQMNPHFIFNVFNSIEAYVIENDSKSASHLIHKFATLSRIVLENSRSSLVKISSELHLIKLYLELEQDRFAYSFSFEIHVDPHLDIHDKKIPSMLIQPLIENAVHHGIRHLVDRRGKIRINLMQTPTSIQIEVLDNGVGFDQAQQTKHQNFKTTSFGLKGVHDRLSLLNDKSSDRTALLTVTSLPQEHEFSTMISISLPVIRLNQED</sequence>
<dbReference type="SUPFAM" id="SSF69304">
    <property type="entry name" value="Tricorn protease N-terminal domain"/>
    <property type="match status" value="1"/>
</dbReference>
<dbReference type="InterPro" id="IPR015943">
    <property type="entry name" value="WD40/YVTN_repeat-like_dom_sf"/>
</dbReference>
<feature type="domain" description="Histidine kinase/HSP90-like ATPase" evidence="4">
    <location>
        <begin position="950"/>
        <end position="1061"/>
    </location>
</feature>
<dbReference type="Pfam" id="PF07495">
    <property type="entry name" value="Y_Y_Y"/>
    <property type="match status" value="1"/>
</dbReference>
<keyword evidence="2" id="KW-0812">Transmembrane</keyword>
<evidence type="ECO:0000256" key="3">
    <source>
        <dbReference type="SAM" id="SignalP"/>
    </source>
</evidence>
<dbReference type="PANTHER" id="PTHR34220:SF7">
    <property type="entry name" value="SENSOR HISTIDINE KINASE YPDA"/>
    <property type="match status" value="1"/>
</dbReference>
<dbReference type="Gene3D" id="3.30.565.10">
    <property type="entry name" value="Histidine kinase-like ATPase, C-terminal domain"/>
    <property type="match status" value="1"/>
</dbReference>
<dbReference type="InterPro" id="IPR003594">
    <property type="entry name" value="HATPase_dom"/>
</dbReference>
<gene>
    <name evidence="5" type="ORF">D7322_08945</name>
</gene>
<dbReference type="SUPFAM" id="SSF50998">
    <property type="entry name" value="Quinoprotein alcohol dehydrogenase-like"/>
    <property type="match status" value="1"/>
</dbReference>
<dbReference type="GO" id="GO:0016020">
    <property type="term" value="C:membrane"/>
    <property type="evidence" value="ECO:0007669"/>
    <property type="project" value="InterPro"/>
</dbReference>
<name>A0A420W0W2_9SPHI</name>
<evidence type="ECO:0000256" key="2">
    <source>
        <dbReference type="SAM" id="Phobius"/>
    </source>
</evidence>
<dbReference type="OrthoDB" id="9809670at2"/>
<feature type="transmembrane region" description="Helical" evidence="2">
    <location>
        <begin position="777"/>
        <end position="797"/>
    </location>
</feature>